<dbReference type="PANTHER" id="PTHR24321">
    <property type="entry name" value="DEHYDROGENASES, SHORT CHAIN"/>
    <property type="match status" value="1"/>
</dbReference>
<dbReference type="FunFam" id="3.40.50.720:FF:000173">
    <property type="entry name" value="3-oxoacyl-[acyl-carrier protein] reductase"/>
    <property type="match status" value="1"/>
</dbReference>
<evidence type="ECO:0000256" key="1">
    <source>
        <dbReference type="ARBA" id="ARBA00006484"/>
    </source>
</evidence>
<proteinExistence type="inferred from homology"/>
<evidence type="ECO:0000313" key="4">
    <source>
        <dbReference type="Proteomes" id="UP000183138"/>
    </source>
</evidence>
<comment type="caution">
    <text evidence="3">The sequence shown here is derived from an EMBL/GenBank/DDBJ whole genome shotgun (WGS) entry which is preliminary data.</text>
</comment>
<dbReference type="PANTHER" id="PTHR24321:SF8">
    <property type="entry name" value="ESTRADIOL 17-BETA-DEHYDROGENASE 8-RELATED"/>
    <property type="match status" value="1"/>
</dbReference>
<organism evidence="3 4">
    <name type="scientific">Marine Group III euryarchaeote CG-Epi3</name>
    <dbReference type="NCBI Taxonomy" id="1888997"/>
    <lineage>
        <taxon>Archaea</taxon>
        <taxon>Methanobacteriati</taxon>
        <taxon>Thermoplasmatota</taxon>
        <taxon>Thermoplasmata</taxon>
        <taxon>Candidatus Thermoprofundales</taxon>
    </lineage>
</organism>
<reference evidence="3 4" key="1">
    <citation type="submission" date="2016-08" db="EMBL/GenBank/DDBJ databases">
        <title>New Insights into Marine Group III Euryarchaeota, from dark to light.</title>
        <authorList>
            <person name="Haro-Moreno J.M."/>
            <person name="Rodriguez-Valera F."/>
            <person name="Lopez-Garcia P."/>
            <person name="Moreira D."/>
            <person name="Martin-Cuadrado A.B."/>
        </authorList>
    </citation>
    <scope>NUCLEOTIDE SEQUENCE [LARGE SCALE GENOMIC DNA]</scope>
    <source>
        <strain evidence="3">CG-Epi3</strain>
    </source>
</reference>
<dbReference type="Gene3D" id="3.40.50.720">
    <property type="entry name" value="NAD(P)-binding Rossmann-like Domain"/>
    <property type="match status" value="1"/>
</dbReference>
<accession>A0A1J5U4V5</accession>
<gene>
    <name evidence="3" type="ORF">BEU00_02755</name>
</gene>
<dbReference type="CDD" id="cd05233">
    <property type="entry name" value="SDR_c"/>
    <property type="match status" value="1"/>
</dbReference>
<keyword evidence="2" id="KW-0560">Oxidoreductase</keyword>
<dbReference type="InterPro" id="IPR002347">
    <property type="entry name" value="SDR_fam"/>
</dbReference>
<dbReference type="Proteomes" id="UP000183138">
    <property type="component" value="Unassembled WGS sequence"/>
</dbReference>
<dbReference type="PRINTS" id="PR00081">
    <property type="entry name" value="GDHRDH"/>
</dbReference>
<dbReference type="SUPFAM" id="SSF51735">
    <property type="entry name" value="NAD(P)-binding Rossmann-fold domains"/>
    <property type="match status" value="1"/>
</dbReference>
<dbReference type="AlphaFoldDB" id="A0A1J5U4V5"/>
<dbReference type="InterPro" id="IPR036291">
    <property type="entry name" value="NAD(P)-bd_dom_sf"/>
</dbReference>
<protein>
    <recommendedName>
        <fullName evidence="5">Oxidoreductase</fullName>
    </recommendedName>
</protein>
<dbReference type="GO" id="GO:0016491">
    <property type="term" value="F:oxidoreductase activity"/>
    <property type="evidence" value="ECO:0007669"/>
    <property type="project" value="UniProtKB-KW"/>
</dbReference>
<evidence type="ECO:0000313" key="3">
    <source>
        <dbReference type="EMBL" id="OIR23432.1"/>
    </source>
</evidence>
<sequence length="258" mass="27380">MNSNLENKTVLVTGGAGGIGSYISKAFANEGAKVIVHYHNSKENAKKLANEINGTALNCDLTDSDGTVSLFNKITQTEGNLDICIANAGYYPKESSTLWNIDANRWDNTISTNLSIAFNTSREFLKHASQTKKGNLVLIGSTAGIYGEAGHSDYAAAKGAITSGLLKTLKNEAAQIGNVRVNAIAPGWTLTEKKINEGLNEKHVERVVSTMALKKLAKPEDIANSAVMLASDSLSNHITGQVIEIAGGMEGRQITGTK</sequence>
<name>A0A1J5U4V5_9ARCH</name>
<evidence type="ECO:0000256" key="2">
    <source>
        <dbReference type="ARBA" id="ARBA00023002"/>
    </source>
</evidence>
<evidence type="ECO:0008006" key="5">
    <source>
        <dbReference type="Google" id="ProtNLM"/>
    </source>
</evidence>
<comment type="similarity">
    <text evidence="1">Belongs to the short-chain dehydrogenases/reductases (SDR) family.</text>
</comment>
<dbReference type="EMBL" id="MIYY01000009">
    <property type="protein sequence ID" value="OIR23432.1"/>
    <property type="molecule type" value="Genomic_DNA"/>
</dbReference>
<dbReference type="Pfam" id="PF13561">
    <property type="entry name" value="adh_short_C2"/>
    <property type="match status" value="1"/>
</dbReference>